<evidence type="ECO:0000256" key="1">
    <source>
        <dbReference type="SAM" id="SignalP"/>
    </source>
</evidence>
<dbReference type="EMBL" id="JWSZ01000009">
    <property type="protein sequence ID" value="KIC58118.1"/>
    <property type="molecule type" value="Genomic_DNA"/>
</dbReference>
<dbReference type="AlphaFoldDB" id="A0A0B4DV26"/>
<dbReference type="SUPFAM" id="SSF53850">
    <property type="entry name" value="Periplasmic binding protein-like II"/>
    <property type="match status" value="1"/>
</dbReference>
<dbReference type="RefSeq" id="WP_039414788.1">
    <property type="nucleotide sequence ID" value="NZ_JWSZ01000009.1"/>
</dbReference>
<reference evidence="2 3" key="1">
    <citation type="submission" date="2014-12" db="EMBL/GenBank/DDBJ databases">
        <title>Genome sequencing of Microbacterium hominis TPW29.</title>
        <authorList>
            <person name="Tan P.W."/>
            <person name="Chan K.-G."/>
        </authorList>
    </citation>
    <scope>NUCLEOTIDE SEQUENCE [LARGE SCALE GENOMIC DNA]</scope>
    <source>
        <strain evidence="2 3">TPW29</strain>
    </source>
</reference>
<dbReference type="PANTHER" id="PTHR43649">
    <property type="entry name" value="ARABINOSE-BINDING PROTEIN-RELATED"/>
    <property type="match status" value="1"/>
</dbReference>
<feature type="signal peptide" evidence="1">
    <location>
        <begin position="1"/>
        <end position="28"/>
    </location>
</feature>
<dbReference type="InterPro" id="IPR050490">
    <property type="entry name" value="Bact_solute-bd_prot1"/>
</dbReference>
<name>A0A0B4DV26_9MICO</name>
<evidence type="ECO:0000313" key="3">
    <source>
        <dbReference type="Proteomes" id="UP000031202"/>
    </source>
</evidence>
<dbReference type="InterPro" id="IPR006059">
    <property type="entry name" value="SBP"/>
</dbReference>
<protein>
    <submittedName>
        <fullName evidence="2">Sugar ABC transporter substrate-binding protein</fullName>
    </submittedName>
</protein>
<sequence>MRYKVLGAAAVITAAGLALTGCSGSAPAAPATESGERTITVVYQKTAAFHQLDDLFQKVKPEFEAANPGATVKLQPIESEDQYFTKLALMNGSPETAPDVIYEDTFQIKSDSAAGYLLPIDDYVANWADWSQFYDAAKQAGLGDDGKTYGVSMGTDTRGIYFNKDIFAKAGLPSDWQPKSWDDIISAAEKIKAAVPDVTPLNIYGSKAAGEQTSMQGFEMLMYGTGSTLYDNDSQKWVTGSKGMTDSLSFYKDLYDKGLATPLDLALDPTIGSRVSTELIPQGKVAMAIDGSWLPGGWMTGDHAWPAWQQTIGLAKMPTQDGADPGATSMSGGWTLAVGSQTKHPKTAFDFIAMALNKENTLKYDTENSQIAVRDDVATSQDYLGYNPTFKFFADLVKVTHFRPATPDYSQISSALQQATESVITGDATPEQAAKTYDGALTKIVGAQKVTQGN</sequence>
<organism evidence="2 3">
    <name type="scientific">Microbacterium hominis</name>
    <dbReference type="NCBI Taxonomy" id="162426"/>
    <lineage>
        <taxon>Bacteria</taxon>
        <taxon>Bacillati</taxon>
        <taxon>Actinomycetota</taxon>
        <taxon>Actinomycetes</taxon>
        <taxon>Micrococcales</taxon>
        <taxon>Microbacteriaceae</taxon>
        <taxon>Microbacterium</taxon>
    </lineage>
</organism>
<accession>A0A0B4DV26</accession>
<dbReference type="Pfam" id="PF01547">
    <property type="entry name" value="SBP_bac_1"/>
    <property type="match status" value="1"/>
</dbReference>
<comment type="caution">
    <text evidence="2">The sequence shown here is derived from an EMBL/GenBank/DDBJ whole genome shotgun (WGS) entry which is preliminary data.</text>
</comment>
<dbReference type="PANTHER" id="PTHR43649:SF14">
    <property type="entry name" value="BLR3389 PROTEIN"/>
    <property type="match status" value="1"/>
</dbReference>
<evidence type="ECO:0000313" key="2">
    <source>
        <dbReference type="EMBL" id="KIC58118.1"/>
    </source>
</evidence>
<feature type="chain" id="PRO_5002101222" evidence="1">
    <location>
        <begin position="29"/>
        <end position="454"/>
    </location>
</feature>
<proteinExistence type="predicted"/>
<dbReference type="Proteomes" id="UP000031202">
    <property type="component" value="Unassembled WGS sequence"/>
</dbReference>
<gene>
    <name evidence="2" type="ORF">RM52_06795</name>
</gene>
<dbReference type="PROSITE" id="PS51257">
    <property type="entry name" value="PROKAR_LIPOPROTEIN"/>
    <property type="match status" value="1"/>
</dbReference>
<dbReference type="Gene3D" id="3.40.190.10">
    <property type="entry name" value="Periplasmic binding protein-like II"/>
    <property type="match status" value="2"/>
</dbReference>
<keyword evidence="1" id="KW-0732">Signal</keyword>